<dbReference type="Proteomes" id="UP000784294">
    <property type="component" value="Unassembled WGS sequence"/>
</dbReference>
<organism evidence="1 2">
    <name type="scientific">Protopolystoma xenopodis</name>
    <dbReference type="NCBI Taxonomy" id="117903"/>
    <lineage>
        <taxon>Eukaryota</taxon>
        <taxon>Metazoa</taxon>
        <taxon>Spiralia</taxon>
        <taxon>Lophotrochozoa</taxon>
        <taxon>Platyhelminthes</taxon>
        <taxon>Monogenea</taxon>
        <taxon>Polyopisthocotylea</taxon>
        <taxon>Polystomatidea</taxon>
        <taxon>Polystomatidae</taxon>
        <taxon>Protopolystoma</taxon>
    </lineage>
</organism>
<proteinExistence type="predicted"/>
<gene>
    <name evidence="1" type="ORF">PXEA_LOCUS24446</name>
</gene>
<dbReference type="AlphaFoldDB" id="A0A3S5CRQ6"/>
<name>A0A3S5CRQ6_9PLAT</name>
<keyword evidence="2" id="KW-1185">Reference proteome</keyword>
<protein>
    <submittedName>
        <fullName evidence="1">Uncharacterized protein</fullName>
    </submittedName>
</protein>
<reference evidence="1" key="1">
    <citation type="submission" date="2018-11" db="EMBL/GenBank/DDBJ databases">
        <authorList>
            <consortium name="Pathogen Informatics"/>
        </authorList>
    </citation>
    <scope>NUCLEOTIDE SEQUENCE</scope>
</reference>
<sequence length="71" mass="8067">MSKWYIALAGLDTTGVLLGPMRAGDWHRPLRTRRSCASEMEQRLWQNSPSLLHQIMRLVESTNCILAKSIA</sequence>
<comment type="caution">
    <text evidence="1">The sequence shown here is derived from an EMBL/GenBank/DDBJ whole genome shotgun (WGS) entry which is preliminary data.</text>
</comment>
<dbReference type="EMBL" id="CAAALY010117703">
    <property type="protein sequence ID" value="VEL31006.1"/>
    <property type="molecule type" value="Genomic_DNA"/>
</dbReference>
<accession>A0A3S5CRQ6</accession>
<evidence type="ECO:0000313" key="1">
    <source>
        <dbReference type="EMBL" id="VEL31006.1"/>
    </source>
</evidence>
<evidence type="ECO:0000313" key="2">
    <source>
        <dbReference type="Proteomes" id="UP000784294"/>
    </source>
</evidence>